<dbReference type="InParanoid" id="A0A1D8PE34"/>
<dbReference type="Pfam" id="PF16836">
    <property type="entry name" value="PSY3"/>
    <property type="match status" value="1"/>
</dbReference>
<dbReference type="KEGG" id="cal:CAALFM_C107610CA"/>
<feature type="region of interest" description="Disordered" evidence="1">
    <location>
        <begin position="156"/>
        <end position="194"/>
    </location>
</feature>
<protein>
    <submittedName>
        <fullName evidence="3">Uncharacterized protein</fullName>
    </submittedName>
</protein>
<dbReference type="VEuPathDB" id="FungiDB:C1_07610C_A"/>
<dbReference type="eggNOG" id="ENOG502RQDK">
    <property type="taxonomic scope" value="Eukaryota"/>
</dbReference>
<proteinExistence type="predicted"/>
<dbReference type="GO" id="GO:0097196">
    <property type="term" value="C:Shu complex"/>
    <property type="evidence" value="ECO:0007669"/>
    <property type="project" value="InterPro"/>
</dbReference>
<gene>
    <name evidence="3" type="ordered locus">CAALFM_C107610CA</name>
    <name evidence="2" type="ordered locus">orf19.10300</name>
</gene>
<dbReference type="InterPro" id="IPR027417">
    <property type="entry name" value="P-loop_NTPase"/>
</dbReference>
<sequence length="314" mass="36369">MKQSKLLDYHVSKSTKIELGLFENTLNFSNNDYGLILYPNRKTFRQHILPQLNNNNNNTNATDSILVISCMDNELLRNNFINIVPCKNYPQLIKILQDLYNCNENSPYFDNTTTTTTTTIQILDKHINYILIHNISSFFYDLQIVDQYNYQSLGFEQFNQPDKSPPPDQGNNQPYGKTGKNTKTNIQFNNDDNDDDSTKTHGYYNLLLTLVKKINRKYNCLVVLTSYDIEFDSGLVGSYLYNPNHELQRYTKLPIPFITRFTSTIHISNDANVIHVLNNSTTATAATYPTSDKIEQNKRKHISHPKWQMISKNL</sequence>
<accession>A0A1D8PE34</accession>
<dbReference type="AlphaFoldDB" id="A0A1D8PE34"/>
<dbReference type="GO" id="GO:0005634">
    <property type="term" value="C:nucleus"/>
    <property type="evidence" value="ECO:0007669"/>
    <property type="project" value="InterPro"/>
</dbReference>
<evidence type="ECO:0000256" key="1">
    <source>
        <dbReference type="SAM" id="MobiDB-lite"/>
    </source>
</evidence>
<keyword evidence="4" id="KW-1185">Reference proteome</keyword>
<reference evidence="3 4" key="1">
    <citation type="journal article" date="2004" name="Proc. Natl. Acad. Sci. U.S.A.">
        <title>The diploid genome sequence of Candida albicans.</title>
        <authorList>
            <person name="Jones T."/>
            <person name="Federspiel N.A."/>
            <person name="Chibana H."/>
            <person name="Dungan J."/>
            <person name="Kalman S."/>
            <person name="Magee B.B."/>
            <person name="Newport G."/>
            <person name="Thorstenson Y.R."/>
            <person name="Agabian N."/>
            <person name="Magee P.T."/>
            <person name="Davis R.W."/>
            <person name="Scherer S."/>
        </authorList>
    </citation>
    <scope>NUCLEOTIDE SEQUENCE [LARGE SCALE GENOMIC DNA]</scope>
    <source>
        <strain evidence="4">SC5314 / ATCC MYA-2876</strain>
    </source>
</reference>
<feature type="compositionally biased region" description="Polar residues" evidence="1">
    <location>
        <begin position="169"/>
        <end position="188"/>
    </location>
</feature>
<dbReference type="Gene3D" id="3.40.50.300">
    <property type="entry name" value="P-loop containing nucleotide triphosphate hydrolases"/>
    <property type="match status" value="1"/>
</dbReference>
<dbReference type="CGD" id="CAL0000176890">
    <property type="gene designation" value="orf19.10300"/>
</dbReference>
<name>A0A1D8PE34_CANAL</name>
<evidence type="ECO:0000313" key="3">
    <source>
        <dbReference type="EMBL" id="AOW26408.1"/>
    </source>
</evidence>
<evidence type="ECO:0000313" key="2">
    <source>
        <dbReference type="CGD" id="CAL0000176890"/>
    </source>
</evidence>
<reference evidence="3 4" key="3">
    <citation type="journal article" date="2013" name="Genome Biol.">
        <title>Assembly of a phased diploid Candida albicans genome facilitates allele-specific measurements and provides a simple model for repeat and indel structure.</title>
        <authorList>
            <person name="Muzzey D."/>
            <person name="Schwartz K."/>
            <person name="Weissman J.S."/>
            <person name="Sherlock G."/>
        </authorList>
    </citation>
    <scope>NUCLEOTIDE SEQUENCE [LARGE SCALE GENOMIC DNA]</scope>
    <source>
        <strain evidence="4">SC5314 / ATCC MYA-2876</strain>
    </source>
</reference>
<dbReference type="GeneID" id="3646671"/>
<dbReference type="InterPro" id="IPR031779">
    <property type="entry name" value="Psy3"/>
</dbReference>
<reference evidence="3 4" key="2">
    <citation type="journal article" date="2007" name="Genome Biol.">
        <title>Assembly of the Candida albicans genome into sixteen supercontigs aligned on the eight chromosomes.</title>
        <authorList>
            <person name="van het Hoog M."/>
            <person name="Rast T.J."/>
            <person name="Martchenko M."/>
            <person name="Grindle S."/>
            <person name="Dignard D."/>
            <person name="Hogues H."/>
            <person name="Cuomo C."/>
            <person name="Berriman M."/>
            <person name="Scherer S."/>
            <person name="Magee B.B."/>
            <person name="Whiteway M."/>
            <person name="Chibana H."/>
            <person name="Nantel A."/>
            <person name="Magee P.T."/>
        </authorList>
    </citation>
    <scope>GENOME REANNOTATION</scope>
    <source>
        <strain evidence="4">SC5314 / ATCC MYA-2876</strain>
    </source>
</reference>
<evidence type="ECO:0000313" key="4">
    <source>
        <dbReference type="Proteomes" id="UP000000559"/>
    </source>
</evidence>
<organism evidence="3 4">
    <name type="scientific">Candida albicans (strain SC5314 / ATCC MYA-2876)</name>
    <name type="common">Yeast</name>
    <dbReference type="NCBI Taxonomy" id="237561"/>
    <lineage>
        <taxon>Eukaryota</taxon>
        <taxon>Fungi</taxon>
        <taxon>Dikarya</taxon>
        <taxon>Ascomycota</taxon>
        <taxon>Saccharomycotina</taxon>
        <taxon>Pichiomycetes</taxon>
        <taxon>Debaryomycetaceae</taxon>
        <taxon>Candida/Lodderomyces clade</taxon>
        <taxon>Candida</taxon>
    </lineage>
</organism>
<dbReference type="OrthoDB" id="4026019at2759"/>
<dbReference type="Proteomes" id="UP000000559">
    <property type="component" value="Chromosome 1"/>
</dbReference>
<dbReference type="EMBL" id="CP017623">
    <property type="protein sequence ID" value="AOW26408.1"/>
    <property type="molecule type" value="Genomic_DNA"/>
</dbReference>
<dbReference type="RefSeq" id="XP_711726.2">
    <property type="nucleotide sequence ID" value="XM_706634.2"/>
</dbReference>
<dbReference type="GO" id="GO:0000725">
    <property type="term" value="P:recombinational repair"/>
    <property type="evidence" value="ECO:0007669"/>
    <property type="project" value="InterPro"/>
</dbReference>